<dbReference type="Proteomes" id="UP001497472">
    <property type="component" value="Unassembled WGS sequence"/>
</dbReference>
<feature type="compositionally biased region" description="Basic and acidic residues" evidence="1">
    <location>
        <begin position="130"/>
        <end position="141"/>
    </location>
</feature>
<comment type="caution">
    <text evidence="2">The sequence shown here is derived from an EMBL/GenBank/DDBJ whole genome shotgun (WGS) entry which is preliminary data.</text>
</comment>
<keyword evidence="3" id="KW-1185">Reference proteome</keyword>
<evidence type="ECO:0000313" key="3">
    <source>
        <dbReference type="Proteomes" id="UP001497472"/>
    </source>
</evidence>
<evidence type="ECO:0000256" key="1">
    <source>
        <dbReference type="SAM" id="MobiDB-lite"/>
    </source>
</evidence>
<evidence type="ECO:0000313" key="2">
    <source>
        <dbReference type="EMBL" id="CAK1550868.1"/>
    </source>
</evidence>
<gene>
    <name evidence="2" type="ORF">LNINA_LOCUS10060</name>
</gene>
<name>A0AAV1JQ89_9NEOP</name>
<sequence length="141" mass="15618">MMLGSFGRISHYTSPPPPRRAPNVERNKSTRDLSSKSIIILLYMIISAKVRVGRSEGIGDIGLEVESVKTAFTVDRVASTARRKLRRRSTRVRGAVAPGSVVGETAGLGKAQRDLRRPWHRDKARVSWKRGGERDPAIAPF</sequence>
<reference evidence="2 3" key="1">
    <citation type="submission" date="2023-11" db="EMBL/GenBank/DDBJ databases">
        <authorList>
            <person name="Okamura Y."/>
        </authorList>
    </citation>
    <scope>NUCLEOTIDE SEQUENCE [LARGE SCALE GENOMIC DNA]</scope>
</reference>
<proteinExistence type="predicted"/>
<feature type="compositionally biased region" description="Basic residues" evidence="1">
    <location>
        <begin position="118"/>
        <end position="128"/>
    </location>
</feature>
<dbReference type="AlphaFoldDB" id="A0AAV1JQ89"/>
<dbReference type="EMBL" id="CAVLEF010000100">
    <property type="protein sequence ID" value="CAK1550868.1"/>
    <property type="molecule type" value="Genomic_DNA"/>
</dbReference>
<accession>A0AAV1JQ89</accession>
<feature type="region of interest" description="Disordered" evidence="1">
    <location>
        <begin position="1"/>
        <end position="29"/>
    </location>
</feature>
<protein>
    <submittedName>
        <fullName evidence="2">Uncharacterized protein</fullName>
    </submittedName>
</protein>
<organism evidence="2 3">
    <name type="scientific">Leptosia nina</name>
    <dbReference type="NCBI Taxonomy" id="320188"/>
    <lineage>
        <taxon>Eukaryota</taxon>
        <taxon>Metazoa</taxon>
        <taxon>Ecdysozoa</taxon>
        <taxon>Arthropoda</taxon>
        <taxon>Hexapoda</taxon>
        <taxon>Insecta</taxon>
        <taxon>Pterygota</taxon>
        <taxon>Neoptera</taxon>
        <taxon>Endopterygota</taxon>
        <taxon>Lepidoptera</taxon>
        <taxon>Glossata</taxon>
        <taxon>Ditrysia</taxon>
        <taxon>Papilionoidea</taxon>
        <taxon>Pieridae</taxon>
        <taxon>Pierinae</taxon>
        <taxon>Leptosia</taxon>
    </lineage>
</organism>
<feature type="region of interest" description="Disordered" evidence="1">
    <location>
        <begin position="107"/>
        <end position="141"/>
    </location>
</feature>